<evidence type="ECO:0008006" key="3">
    <source>
        <dbReference type="Google" id="ProtNLM"/>
    </source>
</evidence>
<keyword evidence="2" id="KW-1185">Reference proteome</keyword>
<sequence>MKKKITATLLATLSIFIIGLSSCKKDEDSAKDKFQNKDYYLTNSIEMENNVVVATYADLDQCEKDDFIRLNSNNTGYYSEGLTKCDPSDEQITNFTWSLSNDDKQLNVVIFFFNVSFNILQNDGTTLRLSTTSIEDGIVYTTELTYVKR</sequence>
<comment type="caution">
    <text evidence="1">The sequence shown here is derived from an EMBL/GenBank/DDBJ whole genome shotgun (WGS) entry which is preliminary data.</text>
</comment>
<dbReference type="PROSITE" id="PS51257">
    <property type="entry name" value="PROKAR_LIPOPROTEIN"/>
    <property type="match status" value="1"/>
</dbReference>
<dbReference type="RefSeq" id="WP_160634051.1">
    <property type="nucleotide sequence ID" value="NZ_WWNE01000012.1"/>
</dbReference>
<name>A0A6N9NMB3_9FLAO</name>
<evidence type="ECO:0000313" key="2">
    <source>
        <dbReference type="Proteomes" id="UP000470771"/>
    </source>
</evidence>
<organism evidence="1 2">
    <name type="scientific">Acidiluteibacter ferrifornacis</name>
    <dbReference type="NCBI Taxonomy" id="2692424"/>
    <lineage>
        <taxon>Bacteria</taxon>
        <taxon>Pseudomonadati</taxon>
        <taxon>Bacteroidota</taxon>
        <taxon>Flavobacteriia</taxon>
        <taxon>Flavobacteriales</taxon>
        <taxon>Cryomorphaceae</taxon>
        <taxon>Acidiluteibacter</taxon>
    </lineage>
</organism>
<dbReference type="Proteomes" id="UP000470771">
    <property type="component" value="Unassembled WGS sequence"/>
</dbReference>
<reference evidence="1 2" key="1">
    <citation type="submission" date="2019-12" db="EMBL/GenBank/DDBJ databases">
        <authorList>
            <person name="Zhao J."/>
        </authorList>
    </citation>
    <scope>NUCLEOTIDE SEQUENCE [LARGE SCALE GENOMIC DNA]</scope>
    <source>
        <strain evidence="1 2">S-15</strain>
    </source>
</reference>
<gene>
    <name evidence="1" type="ORF">GQN54_13320</name>
</gene>
<protein>
    <recommendedName>
        <fullName evidence="3">Lipocalin-like domain-containing protein</fullName>
    </recommendedName>
</protein>
<dbReference type="AlphaFoldDB" id="A0A6N9NMB3"/>
<evidence type="ECO:0000313" key="1">
    <source>
        <dbReference type="EMBL" id="NBG67103.1"/>
    </source>
</evidence>
<dbReference type="EMBL" id="WWNE01000012">
    <property type="protein sequence ID" value="NBG67103.1"/>
    <property type="molecule type" value="Genomic_DNA"/>
</dbReference>
<accession>A0A6N9NMB3</accession>
<proteinExistence type="predicted"/>